<accession>A0A146KE07</accession>
<organism evidence="2">
    <name type="scientific">Trepomonas sp. PC1</name>
    <dbReference type="NCBI Taxonomy" id="1076344"/>
    <lineage>
        <taxon>Eukaryota</taxon>
        <taxon>Metamonada</taxon>
        <taxon>Diplomonadida</taxon>
        <taxon>Hexamitidae</taxon>
        <taxon>Hexamitinae</taxon>
        <taxon>Trepomonas</taxon>
    </lineage>
</organism>
<feature type="coiled-coil region" evidence="1">
    <location>
        <begin position="44"/>
        <end position="89"/>
    </location>
</feature>
<gene>
    <name evidence="2" type="ORF">TPC1_13945</name>
</gene>
<feature type="coiled-coil region" evidence="1">
    <location>
        <begin position="219"/>
        <end position="255"/>
    </location>
</feature>
<dbReference type="AlphaFoldDB" id="A0A146KE07"/>
<evidence type="ECO:0008006" key="3">
    <source>
        <dbReference type="Google" id="ProtNLM"/>
    </source>
</evidence>
<evidence type="ECO:0000313" key="2">
    <source>
        <dbReference type="EMBL" id="JAP93681.1"/>
    </source>
</evidence>
<sequence length="464" mass="55138">MMLLADPVKSKILPQTLSNQILSEMDVKATQASLNRAKHQLNAEDNIEARLAYLEAHKQKARDQTAELARAYEERIKKETDDLKQKQKSKLSQMSEFGLKLKSAKMAAECAKFENQVQDERFQQKQSLMKEKEDQKAFVNMAAQKEREYRSQLQKHYTDHKIDTANHQQKEIKRIQQLKDIQMQNKQIDMVCQKQIHDSYLADQQQQKLLLQKKMLQTREDYEYQLEQQKLIKEQLKLQEKAEQLEEAKTAESKDQLFQFAKEKQLQMQQNKILFQQKQQEKAQVSILAAQQEKDRKFKEMELATIDGQRKKDQLEKWNNHWQELAQETYLTQEIQMAQRNAQQVTDKIIDITQGRFVINAAETEQIAKKQSQIQQKQLKLQKAAEMEAELQQLKERRNEMKQTIKSENRLETTLQEEQLEKEKEQIRRVVEEENDPSVKKCYQKVLEKLEKQDRTVSWTTDIQ</sequence>
<evidence type="ECO:0000256" key="1">
    <source>
        <dbReference type="SAM" id="Coils"/>
    </source>
</evidence>
<protein>
    <recommendedName>
        <fullName evidence="3">Trichohyalin-plectin-homology domain-containing protein</fullName>
    </recommendedName>
</protein>
<feature type="coiled-coil region" evidence="1">
    <location>
        <begin position="360"/>
        <end position="435"/>
    </location>
</feature>
<name>A0A146KE07_9EUKA</name>
<dbReference type="EMBL" id="GDID01002925">
    <property type="protein sequence ID" value="JAP93681.1"/>
    <property type="molecule type" value="Transcribed_RNA"/>
</dbReference>
<proteinExistence type="predicted"/>
<keyword evidence="1" id="KW-0175">Coiled coil</keyword>
<reference evidence="2" key="1">
    <citation type="submission" date="2015-07" db="EMBL/GenBank/DDBJ databases">
        <title>Adaptation to a free-living lifestyle via gene acquisitions in the diplomonad Trepomonas sp. PC1.</title>
        <authorList>
            <person name="Xu F."/>
            <person name="Jerlstrom-Hultqvist J."/>
            <person name="Kolisko M."/>
            <person name="Simpson A.G.B."/>
            <person name="Roger A.J."/>
            <person name="Svard S.G."/>
            <person name="Andersson J.O."/>
        </authorList>
    </citation>
    <scope>NUCLEOTIDE SEQUENCE</scope>
    <source>
        <strain evidence="2">PC1</strain>
    </source>
</reference>